<dbReference type="GO" id="GO:0034488">
    <property type="term" value="P:basic amino acid transmembrane export from vacuole"/>
    <property type="evidence" value="ECO:0007669"/>
    <property type="project" value="UniProtKB-ARBA"/>
</dbReference>
<comment type="subcellular location">
    <subcellularLocation>
        <location evidence="2">Endomembrane system</location>
        <topology evidence="2">Multi-pass membrane protein</topology>
    </subcellularLocation>
    <subcellularLocation>
        <location evidence="1">Vacuole</location>
    </subcellularLocation>
</comment>
<evidence type="ECO:0000256" key="3">
    <source>
        <dbReference type="ARBA" id="ARBA00022448"/>
    </source>
</evidence>
<keyword evidence="4" id="KW-0926">Vacuole</keyword>
<feature type="compositionally biased region" description="Acidic residues" evidence="10">
    <location>
        <begin position="329"/>
        <end position="343"/>
    </location>
</feature>
<reference evidence="12 13" key="1">
    <citation type="submission" date="2015-09" db="EMBL/GenBank/DDBJ databases">
        <title>Host preference determinants of Valsa canker pathogens revealed by comparative genomics.</title>
        <authorList>
            <person name="Yin Z."/>
            <person name="Huang L."/>
        </authorList>
    </citation>
    <scope>NUCLEOTIDE SEQUENCE [LARGE SCALE GENOMIC DNA]</scope>
    <source>
        <strain evidence="12 13">03-1</strain>
    </source>
</reference>
<comment type="caution">
    <text evidence="12">The sequence shown here is derived from an EMBL/GenBank/DDBJ whole genome shotgun (WGS) entry which is preliminary data.</text>
</comment>
<keyword evidence="6" id="KW-0677">Repeat</keyword>
<organism evidence="12 13">
    <name type="scientific">Cytospora schulzeri</name>
    <dbReference type="NCBI Taxonomy" id="448051"/>
    <lineage>
        <taxon>Eukaryota</taxon>
        <taxon>Fungi</taxon>
        <taxon>Dikarya</taxon>
        <taxon>Ascomycota</taxon>
        <taxon>Pezizomycotina</taxon>
        <taxon>Sordariomycetes</taxon>
        <taxon>Sordariomycetidae</taxon>
        <taxon>Diaporthales</taxon>
        <taxon>Cytosporaceae</taxon>
        <taxon>Cytospora</taxon>
    </lineage>
</organism>
<keyword evidence="7 11" id="KW-1133">Transmembrane helix</keyword>
<keyword evidence="8 11" id="KW-0472">Membrane</keyword>
<evidence type="ECO:0000256" key="7">
    <source>
        <dbReference type="ARBA" id="ARBA00022989"/>
    </source>
</evidence>
<feature type="transmembrane region" description="Helical" evidence="11">
    <location>
        <begin position="14"/>
        <end position="35"/>
    </location>
</feature>
<keyword evidence="3" id="KW-0813">Transport</keyword>
<proteinExistence type="inferred from homology"/>
<dbReference type="PANTHER" id="PTHR16201:SF35">
    <property type="entry name" value="VACUOLAR AMINO ACID TRANSPORTER YPQ1-RELATED"/>
    <property type="match status" value="1"/>
</dbReference>
<evidence type="ECO:0000256" key="10">
    <source>
        <dbReference type="SAM" id="MobiDB-lite"/>
    </source>
</evidence>
<dbReference type="GO" id="GO:0015174">
    <property type="term" value="F:basic amino acid transmembrane transporter activity"/>
    <property type="evidence" value="ECO:0007669"/>
    <property type="project" value="UniProtKB-ARBA"/>
</dbReference>
<feature type="transmembrane region" description="Helical" evidence="11">
    <location>
        <begin position="253"/>
        <end position="272"/>
    </location>
</feature>
<dbReference type="GO" id="GO:0012505">
    <property type="term" value="C:endomembrane system"/>
    <property type="evidence" value="ECO:0007669"/>
    <property type="project" value="UniProtKB-SubCell"/>
</dbReference>
<dbReference type="EMBL" id="LKEA01000001">
    <property type="protein sequence ID" value="ROW12362.1"/>
    <property type="molecule type" value="Genomic_DNA"/>
</dbReference>
<dbReference type="PANTHER" id="PTHR16201">
    <property type="entry name" value="SEVEN TRANSMEMBRANE PROTEIN 1-RELATED"/>
    <property type="match status" value="1"/>
</dbReference>
<dbReference type="GO" id="GO:0005773">
    <property type="term" value="C:vacuole"/>
    <property type="evidence" value="ECO:0007669"/>
    <property type="project" value="UniProtKB-SubCell"/>
</dbReference>
<dbReference type="Gene3D" id="1.20.1280.290">
    <property type="match status" value="2"/>
</dbReference>
<evidence type="ECO:0000256" key="8">
    <source>
        <dbReference type="ARBA" id="ARBA00023136"/>
    </source>
</evidence>
<dbReference type="GO" id="GO:0015101">
    <property type="term" value="F:organic cation transmembrane transporter activity"/>
    <property type="evidence" value="ECO:0007669"/>
    <property type="project" value="UniProtKB-ARBA"/>
</dbReference>
<feature type="transmembrane region" description="Helical" evidence="11">
    <location>
        <begin position="175"/>
        <end position="195"/>
    </location>
</feature>
<protein>
    <submittedName>
        <fullName evidence="12">Uncharacterized protein</fullName>
    </submittedName>
</protein>
<dbReference type="GO" id="GO:0098588">
    <property type="term" value="C:bounding membrane of organelle"/>
    <property type="evidence" value="ECO:0007669"/>
    <property type="project" value="UniProtKB-ARBA"/>
</dbReference>
<name>A0A423X8S1_9PEZI</name>
<dbReference type="SMART" id="SM00679">
    <property type="entry name" value="CTNS"/>
    <property type="match status" value="2"/>
</dbReference>
<feature type="transmembrane region" description="Helical" evidence="11">
    <location>
        <begin position="47"/>
        <end position="68"/>
    </location>
</feature>
<dbReference type="InterPro" id="IPR006603">
    <property type="entry name" value="PQ-loop_rpt"/>
</dbReference>
<evidence type="ECO:0000256" key="2">
    <source>
        <dbReference type="ARBA" id="ARBA00004127"/>
    </source>
</evidence>
<dbReference type="STRING" id="356882.A0A423X8S1"/>
<sequence length="365" mass="40752">MAPPTEPLNLDIDAISGICGSISIACWVVVFSPQIIENFRRRAADGLSLHFVIIWLLGDVFNILGAVLQGVLPTMIILAIYYTIADVVLLGQCFYYRGFTFKDEVVPPAPKKKIHAHDENGWQQNGHGIAPNERTSLLERRGSDWSDRLIHVNPVVPIVEPSAPPPPPATKLQAIAWNTVAVIMVIGAGVAGWALSVRYTPGKEEQHGEPEAIHFDFWGQIFGYLCAALYLGSRLPQLLLNWRRKSTEGLSMLFFLFACLGNLTYALSIFAFDPKCYEDDTGCRPGEARRIYGQYILLNLSWLAGSVGTLFLDMGVFIQFFMYSKGDDCGDDSASEDSDDEERSIEGERWDQRPILERNQSEWST</sequence>
<dbReference type="GO" id="GO:0015179">
    <property type="term" value="F:L-amino acid transmembrane transporter activity"/>
    <property type="evidence" value="ECO:0007669"/>
    <property type="project" value="UniProtKB-ARBA"/>
</dbReference>
<dbReference type="Proteomes" id="UP000283895">
    <property type="component" value="Unassembled WGS sequence"/>
</dbReference>
<feature type="region of interest" description="Disordered" evidence="10">
    <location>
        <begin position="329"/>
        <end position="365"/>
    </location>
</feature>
<dbReference type="InterPro" id="IPR051415">
    <property type="entry name" value="LAAT-1"/>
</dbReference>
<keyword evidence="13" id="KW-1185">Reference proteome</keyword>
<feature type="transmembrane region" description="Helical" evidence="11">
    <location>
        <begin position="74"/>
        <end position="96"/>
    </location>
</feature>
<accession>A0A423X8S1</accession>
<evidence type="ECO:0000313" key="13">
    <source>
        <dbReference type="Proteomes" id="UP000283895"/>
    </source>
</evidence>
<evidence type="ECO:0000256" key="1">
    <source>
        <dbReference type="ARBA" id="ARBA00004116"/>
    </source>
</evidence>
<evidence type="ECO:0000256" key="4">
    <source>
        <dbReference type="ARBA" id="ARBA00022554"/>
    </source>
</evidence>
<feature type="compositionally biased region" description="Basic and acidic residues" evidence="10">
    <location>
        <begin position="344"/>
        <end position="365"/>
    </location>
</feature>
<dbReference type="AlphaFoldDB" id="A0A423X8S1"/>
<evidence type="ECO:0000256" key="6">
    <source>
        <dbReference type="ARBA" id="ARBA00022737"/>
    </source>
</evidence>
<dbReference type="FunFam" id="1.20.1280.290:FF:000011">
    <property type="entry name" value="PQ loop repeat protein"/>
    <property type="match status" value="1"/>
</dbReference>
<evidence type="ECO:0000256" key="5">
    <source>
        <dbReference type="ARBA" id="ARBA00022692"/>
    </source>
</evidence>
<evidence type="ECO:0000313" key="12">
    <source>
        <dbReference type="EMBL" id="ROW12362.1"/>
    </source>
</evidence>
<gene>
    <name evidence="12" type="ORF">VMCG_00101</name>
</gene>
<feature type="transmembrane region" description="Helical" evidence="11">
    <location>
        <begin position="292"/>
        <end position="312"/>
    </location>
</feature>
<keyword evidence="5 11" id="KW-0812">Transmembrane</keyword>
<evidence type="ECO:0000256" key="9">
    <source>
        <dbReference type="ARBA" id="ARBA00038039"/>
    </source>
</evidence>
<evidence type="ECO:0000256" key="11">
    <source>
        <dbReference type="SAM" id="Phobius"/>
    </source>
</evidence>
<dbReference type="GO" id="GO:0034490">
    <property type="term" value="P:basic amino acid transmembrane import into vacuole"/>
    <property type="evidence" value="ECO:0007669"/>
    <property type="project" value="UniProtKB-ARBA"/>
</dbReference>
<comment type="similarity">
    <text evidence="9">Belongs to the laat-1 family.</text>
</comment>
<dbReference type="Pfam" id="PF04193">
    <property type="entry name" value="PQ-loop"/>
    <property type="match status" value="2"/>
</dbReference>
<feature type="transmembrane region" description="Helical" evidence="11">
    <location>
        <begin position="215"/>
        <end position="232"/>
    </location>
</feature>
<dbReference type="OrthoDB" id="8048523at2759"/>